<evidence type="ECO:0000256" key="2">
    <source>
        <dbReference type="ARBA" id="ARBA00023242"/>
    </source>
</evidence>
<dbReference type="PANTHER" id="PTHR10270">
    <property type="entry name" value="SOX TRANSCRIPTION FACTOR"/>
    <property type="match status" value="1"/>
</dbReference>
<dbReference type="InterPro" id="IPR050140">
    <property type="entry name" value="SRY-related_HMG-box_TF-like"/>
</dbReference>
<dbReference type="PANTHER" id="PTHR10270:SF324">
    <property type="entry name" value="SOX DOMAIN-CONTAINING PROTEIN DICHAETE-RELATED"/>
    <property type="match status" value="1"/>
</dbReference>
<proteinExistence type="predicted"/>
<dbReference type="Pfam" id="PF00505">
    <property type="entry name" value="HMG_box"/>
    <property type="match status" value="1"/>
</dbReference>
<dbReference type="Proteomes" id="UP000694941">
    <property type="component" value="Unplaced"/>
</dbReference>
<reference evidence="7" key="1">
    <citation type="submission" date="2025-08" db="UniProtKB">
        <authorList>
            <consortium name="RefSeq"/>
        </authorList>
    </citation>
    <scope>IDENTIFICATION</scope>
    <source>
        <tissue evidence="7">Muscle</tissue>
    </source>
</reference>
<sequence length="274" mass="30121">MMTMVDGISSVTSPGGDKQEHIKRPMNAFMVWSRAQRRKIALENPKMHNSEISKRLGAEWKQLCEDEKRPFIDEAKRLREQHMREHPDYKYRPRRKPKPQVKKPEVYPFSLPYLPGHLDPRAYMSSTAMQQVAVGYSEKQQQLAAAALQASSFSPYPMGVPYNTPLTSSDSSPSFAKPTSTPVSPSVTYKTDFAGLSTSTAASSLYGPAGFYPPGLPSINSQMPGMSTGQVPVSITHPSPASYAASAYMSAYGYGPAGYGASSDAQRRNLPLLF</sequence>
<dbReference type="RefSeq" id="XP_013774682.2">
    <property type="nucleotide sequence ID" value="XM_013919228.2"/>
</dbReference>
<keyword evidence="1 3" id="KW-0238">DNA-binding</keyword>
<organism evidence="6 7">
    <name type="scientific">Limulus polyphemus</name>
    <name type="common">Atlantic horseshoe crab</name>
    <dbReference type="NCBI Taxonomy" id="6850"/>
    <lineage>
        <taxon>Eukaryota</taxon>
        <taxon>Metazoa</taxon>
        <taxon>Ecdysozoa</taxon>
        <taxon>Arthropoda</taxon>
        <taxon>Chelicerata</taxon>
        <taxon>Merostomata</taxon>
        <taxon>Xiphosura</taxon>
        <taxon>Limulidae</taxon>
        <taxon>Limulus</taxon>
    </lineage>
</organism>
<dbReference type="InterPro" id="IPR009071">
    <property type="entry name" value="HMG_box_dom"/>
</dbReference>
<dbReference type="SMART" id="SM00398">
    <property type="entry name" value="HMG"/>
    <property type="match status" value="1"/>
</dbReference>
<dbReference type="PROSITE" id="PS50118">
    <property type="entry name" value="HMG_BOX_2"/>
    <property type="match status" value="1"/>
</dbReference>
<accession>A0ABM1B4J5</accession>
<evidence type="ECO:0000313" key="7">
    <source>
        <dbReference type="RefSeq" id="XP_013774682.2"/>
    </source>
</evidence>
<feature type="region of interest" description="Disordered" evidence="4">
    <location>
        <begin position="1"/>
        <end position="20"/>
    </location>
</feature>
<name>A0ABM1B4J5_LIMPO</name>
<evidence type="ECO:0000313" key="6">
    <source>
        <dbReference type="Proteomes" id="UP000694941"/>
    </source>
</evidence>
<dbReference type="SUPFAM" id="SSF47095">
    <property type="entry name" value="HMG-box"/>
    <property type="match status" value="1"/>
</dbReference>
<keyword evidence="6" id="KW-1185">Reference proteome</keyword>
<dbReference type="CDD" id="cd22028">
    <property type="entry name" value="HMG-box_SoxA_SoxB_SoxG"/>
    <property type="match status" value="1"/>
</dbReference>
<evidence type="ECO:0000256" key="3">
    <source>
        <dbReference type="PROSITE-ProRule" id="PRU00267"/>
    </source>
</evidence>
<protein>
    <submittedName>
        <fullName evidence="7">Transcription factor Sox-14-like</fullName>
    </submittedName>
</protein>
<dbReference type="GeneID" id="106459595"/>
<gene>
    <name evidence="7" type="primary">LOC106459595</name>
</gene>
<evidence type="ECO:0000256" key="1">
    <source>
        <dbReference type="ARBA" id="ARBA00023125"/>
    </source>
</evidence>
<dbReference type="InterPro" id="IPR036910">
    <property type="entry name" value="HMG_box_dom_sf"/>
</dbReference>
<dbReference type="Gene3D" id="1.10.30.10">
    <property type="entry name" value="High mobility group box domain"/>
    <property type="match status" value="1"/>
</dbReference>
<feature type="DNA-binding region" description="HMG box" evidence="3">
    <location>
        <begin position="22"/>
        <end position="90"/>
    </location>
</feature>
<evidence type="ECO:0000259" key="5">
    <source>
        <dbReference type="PROSITE" id="PS50118"/>
    </source>
</evidence>
<keyword evidence="2 3" id="KW-0539">Nucleus</keyword>
<feature type="domain" description="HMG box" evidence="5">
    <location>
        <begin position="22"/>
        <end position="90"/>
    </location>
</feature>
<evidence type="ECO:0000256" key="4">
    <source>
        <dbReference type="SAM" id="MobiDB-lite"/>
    </source>
</evidence>